<keyword evidence="6" id="KW-1185">Reference proteome</keyword>
<evidence type="ECO:0000256" key="3">
    <source>
        <dbReference type="SAM" id="SignalP"/>
    </source>
</evidence>
<evidence type="ECO:0000313" key="5">
    <source>
        <dbReference type="EMBL" id="KAK2955129.1"/>
    </source>
</evidence>
<keyword evidence="3" id="KW-0732">Signal</keyword>
<dbReference type="InterPro" id="IPR011050">
    <property type="entry name" value="Pectin_lyase_fold/virulence"/>
</dbReference>
<evidence type="ECO:0000259" key="4">
    <source>
        <dbReference type="PROSITE" id="PS50011"/>
    </source>
</evidence>
<accession>A0ABQ9XUH6</accession>
<dbReference type="Gene3D" id="1.10.510.10">
    <property type="entry name" value="Transferase(Phosphotransferase) domain 1"/>
    <property type="match status" value="1"/>
</dbReference>
<feature type="chain" id="PRO_5046654599" description="Protein kinase domain-containing protein" evidence="3">
    <location>
        <begin position="17"/>
        <end position="1688"/>
    </location>
</feature>
<comment type="caution">
    <text evidence="5">The sequence shown here is derived from an EMBL/GenBank/DDBJ whole genome shotgun (WGS) entry which is preliminary data.</text>
</comment>
<reference evidence="5 6" key="1">
    <citation type="journal article" date="2022" name="bioRxiv">
        <title>Genomics of Preaxostyla Flagellates Illuminates Evolutionary Transitions and the Path Towards Mitochondrial Loss.</title>
        <authorList>
            <person name="Novak L.V.F."/>
            <person name="Treitli S.C."/>
            <person name="Pyrih J."/>
            <person name="Halakuc P."/>
            <person name="Pipaliya S.V."/>
            <person name="Vacek V."/>
            <person name="Brzon O."/>
            <person name="Soukal P."/>
            <person name="Eme L."/>
            <person name="Dacks J.B."/>
            <person name="Karnkowska A."/>
            <person name="Elias M."/>
            <person name="Hampl V."/>
        </authorList>
    </citation>
    <scope>NUCLEOTIDE SEQUENCE [LARGE SCALE GENOMIC DNA]</scope>
    <source>
        <strain evidence="5">NAU3</strain>
        <tissue evidence="5">Gut</tissue>
    </source>
</reference>
<organism evidence="5 6">
    <name type="scientific">Blattamonas nauphoetae</name>
    <dbReference type="NCBI Taxonomy" id="2049346"/>
    <lineage>
        <taxon>Eukaryota</taxon>
        <taxon>Metamonada</taxon>
        <taxon>Preaxostyla</taxon>
        <taxon>Oxymonadida</taxon>
        <taxon>Blattamonas</taxon>
    </lineage>
</organism>
<dbReference type="InterPro" id="IPR001245">
    <property type="entry name" value="Ser-Thr/Tyr_kinase_cat_dom"/>
</dbReference>
<protein>
    <recommendedName>
        <fullName evidence="4">Protein kinase domain-containing protein</fullName>
    </recommendedName>
</protein>
<name>A0ABQ9XUH6_9EUKA</name>
<feature type="compositionally biased region" description="Low complexity" evidence="1">
    <location>
        <begin position="1540"/>
        <end position="1559"/>
    </location>
</feature>
<sequence length="1688" mass="185669">MIILITLFHILHSMDAVCRDFKTIFAENSSGNCNGSHSEKTMIQFESGWFWTESFEIVSTWMELRGKMTRLSVPEESTESSTVYPNTNAIRDQNVVNHPKQWLLDVRNSTLWMTLWCLDVQKPGFSACLLSSSDLTIEGSEILSNMECSPFIVTGDVDGHGCQIQIIRSIHKSTSNLVLPLVGTSQNTHQIDVGLQMMNDRNTNNESHQRSTICGVGLFMKNSHFVVGTGPLFWFDSDYVLSRGMSVETSLLKSTLMNISSSHDFSPGKQMFGSEVSQLVVGSCLESCTNHDSGTGMMSLNMGGSLTCLNTSFSSCIRERNTPLDFSFENITQTHIGRFVLNSTSTVTSVTFTLCTFNNMTVAAGVNSGGSAIFLHNSSSSLAIRTCFFHNCSCAGDDNDGGAVCFKCSLSKMLPFSVSGSSFTDCSTFTSVGGAETVMDCGGSILAFYASSISIDRCYFENSKAEFDGAMFLSSAVVSLSNSSFIDCSANERGAVSIDRVKTVSLSFLQFRECSSINAPDGKDVFFYNNRSSHITPDMIKYCDSTSGSPNVFFNFDLQSDSDLVPQVNRIASISSVDVTFDKDNDEATVTVLTRTAIKGTMRVLLEGSNVPRLVHVEFGNDTDASKIGTVIVSSGGNGILPEADYVLGTAAILGFKIATPLLDRAESSLKDWNTTEIVVSGVRLEKGSYWMLVEKEGKEVNITLTHSNSTTLKGTAPLHPSNAEGRLEWSTEYEVTRVMWQHEDGLTEEEMSLAFMVSFTTPDEPARIEACSSRQLSKERMRIKLFLDGRALMSRNGKVNLTDGTKRWESLSDVDVLDNTHCTAEFAVGEEETATEMKYGGKYTLEGYRNESSGFHVEDGIRIVVPFPPKVTQMEFIFSNTLNTGCLVVLIGSNMVVGNSMNVTLNISLSFIASITSDTKAESSELRVGWSETLKHNTNYKITSIEAMKEDDGKILFDPVISNTTGSLPSEIVISVDSGSSSDWSLFCGDRVRPCCSIEDGWKIVDGIGISSLSISIVHKTTQKEQVKMLSQHEVVISSGPSTKPELFVSPSLSSSSSELEGVGMVDVCGGRLWIRDVDFVLSDSPSLIFIRMVEGHLTIETCSFTGSKGTQASNIIESSAALCEWDTGVLYLFDSTTVITSTRMCPLSHGTISMKGGNLTVETSTYHHNTPHSSSFPSLRHNIRCSEGGEIEIGSLSGGDGVETPSAWISASDCSLVAKDEISRSPFFVPTLSSSSSSKLNKTEKAFHLTIEGTLLIPCSLKLEVFVMTKEGKEGISSQHPLTEDTTTLFNESTIELFLPLSFFSSFDDSLEWRGRLAFGNDQITDTSFVIQESARDRRSQAMVENMKWWLPLVISLSVLFVIVVVVVLVCWRRRRVQKKGTNVEEMKDSTQPPIEEEKMEIVTDNRIGVISIQTRASSEQKAETKQKYEPEPSDDLINFENVEEALQCCGDMTRTVYVSKDRTLFNALHSENKWDFRVRQAQRQLVEGLKGVWKKDREAAILRTLTAHNILLDSKENVCLRLNLDVSLPAPLPIFTQQPQPDEQHPQQDQPDAEPAVEMNESKQMLPQLAEEVSEGVRWYAPEVISNKAHVNSLHGAVFSLGLLLWEMETGCVPFGEQDAVNASRQIVAGVTPKLELVENTEMRELISQCLSLEPDDRPDLDTIETTLALHPADTSIHPKALVQS</sequence>
<proteinExistence type="predicted"/>
<dbReference type="Pfam" id="PF07714">
    <property type="entry name" value="PK_Tyr_Ser-Thr"/>
    <property type="match status" value="1"/>
</dbReference>
<evidence type="ECO:0000256" key="1">
    <source>
        <dbReference type="SAM" id="MobiDB-lite"/>
    </source>
</evidence>
<dbReference type="PANTHER" id="PTHR23257">
    <property type="entry name" value="SERINE-THREONINE PROTEIN KINASE"/>
    <property type="match status" value="1"/>
</dbReference>
<feature type="domain" description="Protein kinase" evidence="4">
    <location>
        <begin position="1374"/>
        <end position="1677"/>
    </location>
</feature>
<keyword evidence="2" id="KW-1133">Transmembrane helix</keyword>
<dbReference type="InterPro" id="IPR000719">
    <property type="entry name" value="Prot_kinase_dom"/>
</dbReference>
<feature type="region of interest" description="Disordered" evidence="1">
    <location>
        <begin position="1536"/>
        <end position="1562"/>
    </location>
</feature>
<evidence type="ECO:0000313" key="6">
    <source>
        <dbReference type="Proteomes" id="UP001281761"/>
    </source>
</evidence>
<dbReference type="InterPro" id="IPR011009">
    <property type="entry name" value="Kinase-like_dom_sf"/>
</dbReference>
<dbReference type="SUPFAM" id="SSF51126">
    <property type="entry name" value="Pectin lyase-like"/>
    <property type="match status" value="1"/>
</dbReference>
<evidence type="ECO:0000256" key="2">
    <source>
        <dbReference type="SAM" id="Phobius"/>
    </source>
</evidence>
<gene>
    <name evidence="5" type="ORF">BLNAU_9858</name>
</gene>
<keyword evidence="2" id="KW-0812">Transmembrane</keyword>
<dbReference type="PROSITE" id="PS50011">
    <property type="entry name" value="PROTEIN_KINASE_DOM"/>
    <property type="match status" value="1"/>
</dbReference>
<keyword evidence="2" id="KW-0472">Membrane</keyword>
<feature type="signal peptide" evidence="3">
    <location>
        <begin position="1"/>
        <end position="16"/>
    </location>
</feature>
<dbReference type="EMBL" id="JARBJD010000070">
    <property type="protein sequence ID" value="KAK2955129.1"/>
    <property type="molecule type" value="Genomic_DNA"/>
</dbReference>
<dbReference type="SUPFAM" id="SSF56112">
    <property type="entry name" value="Protein kinase-like (PK-like)"/>
    <property type="match status" value="1"/>
</dbReference>
<dbReference type="InterPro" id="IPR050167">
    <property type="entry name" value="Ser_Thr_protein_kinase"/>
</dbReference>
<feature type="transmembrane region" description="Helical" evidence="2">
    <location>
        <begin position="1351"/>
        <end position="1374"/>
    </location>
</feature>
<dbReference type="Proteomes" id="UP001281761">
    <property type="component" value="Unassembled WGS sequence"/>
</dbReference>